<dbReference type="SUPFAM" id="SSF52540">
    <property type="entry name" value="P-loop containing nucleoside triphosphate hydrolases"/>
    <property type="match status" value="1"/>
</dbReference>
<evidence type="ECO:0000256" key="2">
    <source>
        <dbReference type="ARBA" id="ARBA00022927"/>
    </source>
</evidence>
<comment type="caution">
    <text evidence="5">The sequence shown here is derived from an EMBL/GenBank/DDBJ whole genome shotgun (WGS) entry which is preliminary data.</text>
</comment>
<keyword evidence="2" id="KW-0813">Transport</keyword>
<evidence type="ECO:0000256" key="3">
    <source>
        <dbReference type="ARBA" id="ARBA00023010"/>
    </source>
</evidence>
<keyword evidence="3" id="KW-0811">Translocation</keyword>
<organism evidence="5 6">
    <name type="scientific">Legionella dresdenensis</name>
    <dbReference type="NCBI Taxonomy" id="450200"/>
    <lineage>
        <taxon>Bacteria</taxon>
        <taxon>Pseudomonadati</taxon>
        <taxon>Pseudomonadota</taxon>
        <taxon>Gammaproteobacteria</taxon>
        <taxon>Legionellales</taxon>
        <taxon>Legionellaceae</taxon>
        <taxon>Legionella</taxon>
    </lineage>
</organism>
<dbReference type="PROSITE" id="PS51196">
    <property type="entry name" value="SECA_MOTOR_DEAD"/>
    <property type="match status" value="1"/>
</dbReference>
<dbReference type="PANTHER" id="PTHR30612">
    <property type="entry name" value="SECA INNER MEMBRANE COMPONENT OF SEC PROTEIN SECRETION SYSTEM"/>
    <property type="match status" value="1"/>
</dbReference>
<dbReference type="EMBL" id="JBHSAB010000031">
    <property type="protein sequence ID" value="MFC3909870.1"/>
    <property type="molecule type" value="Genomic_DNA"/>
</dbReference>
<dbReference type="InterPro" id="IPR011115">
    <property type="entry name" value="SecA_DEAD"/>
</dbReference>
<protein>
    <recommendedName>
        <fullName evidence="4">SecA family profile domain-containing protein</fullName>
    </recommendedName>
</protein>
<feature type="domain" description="SecA family profile" evidence="4">
    <location>
        <begin position="2052"/>
        <end position="2690"/>
    </location>
</feature>
<name>A0ABV8CHW7_9GAMM</name>
<proteinExistence type="predicted"/>
<dbReference type="Pfam" id="PF07517">
    <property type="entry name" value="SecA_DEAD"/>
    <property type="match status" value="1"/>
</dbReference>
<dbReference type="InterPro" id="IPR027417">
    <property type="entry name" value="P-loop_NTPase"/>
</dbReference>
<evidence type="ECO:0000313" key="5">
    <source>
        <dbReference type="EMBL" id="MFC3909870.1"/>
    </source>
</evidence>
<dbReference type="Gene3D" id="3.40.50.300">
    <property type="entry name" value="P-loop containing nucleotide triphosphate hydrolases"/>
    <property type="match status" value="2"/>
</dbReference>
<keyword evidence="1" id="KW-1003">Cell membrane</keyword>
<keyword evidence="2" id="KW-0653">Protein transport</keyword>
<reference evidence="6" key="1">
    <citation type="journal article" date="2019" name="Int. J. Syst. Evol. Microbiol.">
        <title>The Global Catalogue of Microorganisms (GCM) 10K type strain sequencing project: providing services to taxonomists for standard genome sequencing and annotation.</title>
        <authorList>
            <consortium name="The Broad Institute Genomics Platform"/>
            <consortium name="The Broad Institute Genome Sequencing Center for Infectious Disease"/>
            <person name="Wu L."/>
            <person name="Ma J."/>
        </authorList>
    </citation>
    <scope>NUCLEOTIDE SEQUENCE [LARGE SCALE GENOMIC DNA]</scope>
    <source>
        <strain evidence="6">CCUG 59858</strain>
    </source>
</reference>
<evidence type="ECO:0000313" key="6">
    <source>
        <dbReference type="Proteomes" id="UP001595758"/>
    </source>
</evidence>
<dbReference type="RefSeq" id="WP_382344508.1">
    <property type="nucleotide sequence ID" value="NZ_JBHSAB010000031.1"/>
</dbReference>
<evidence type="ECO:0000259" key="4">
    <source>
        <dbReference type="PROSITE" id="PS51196"/>
    </source>
</evidence>
<sequence length="3779" mass="433938">MYENSILNIKSRVLESLESTLETAWLKAHRDIINKETDKEFQEQKSANLKQYQCDRNHPDAVLYPHTRIYVQARHHALIEPDRESIYNDKKMSYRHTYIEYWTHQLSQRFSDQLDAFQPEEILTNLFKRHPWLENDPSKRYLSTYATLYLNHIFLSMLEQKLHTRINQWEDLNLDQLKNPNTFSWKPLEFADYQAFTELFPISRLNLLYNNSDMFRDYLTLPRTQSSELLDYTLGRIDLYRLLLNNYPEAMRCNLNAYTACPKILPLDMHDFTTMPQALREEAETILLNTSEENAPEWIALHKENGCWTAYVPVGTDIPDTIRHLVRSVIPVNYAENNQLNSLKNLSAKNIWHAVLLGRVLPWLRNNRSTELRTFRNNVPADVLLQNVMENCFCSNQTGEKESLAKAFINRKPMSNQTVAQVLSSIRLDNLAVRRRMASSRHQLPGPISESELLLGNIDELTGIVTSESLLSNFDKKRIVISPDAARISLFHNQYDTAIQAMYLVYQNNLTRLSFSPLDNSVNSLMQDHQRIFRKLVKYNANLQTIIPTQNPRQFADSYAYPMHCAARNRFLKARNPAFVKEAEKKVAMRKMLWLNTGNELVKFFEQHGKDIDLDFINRAIEFKTQWAAESCDYKLKPDDQALWAFLQIAQMGKDGIDTLFESLETKATNWEFIQQEPAPKLACTLDLNGSLATNPVEYINYLTAKIIQFDTYRKGCTPLFSPLSLILPDTLNAQTRIALINLLETLNNRRQQFPEENNEVIFYNIQNGAPDSKELISDLERLANNNFQVVIRIPEWDRDAYKSEENKKSSLKADYRKVQNKILDNQRKTFNRKLPHQTKNVYAAANGTLVPELVIDDKLAKLPQPWDGDDVIYPLTSQTPGIQQQLEQQVEQEFVQEQEQEQEQELEHDYELQIGVYRGSESDLITRYNINEKCRAIWAKIPESIKNKSGYEQETLRQLFSLWVGSEKDASLVIEQMEPAAVQKIMENAPKFRQNLAKDNLPAGFYLSYLPFSQGLVLCFDPKREKEDLYQSSQLMIKHQNPFKIELHQPKPAMVFKGDYRQFSSVTSNADWQQTLWKFMALEDNDQERINNAKAIIMPEHPDTPASDLSPLMQRLDIEQTFKAPGDLALCFTCLASWAKQKGASEDVINALFTIESPTALSEENLKGFGQLFNQYDIQNNGEEKNGSEHWLFIADQMVKTFSAQHLAIWKKRLLDPSKNWSELLEKREVDAVALSITTLKGKSSIFHDIWWKLVDCHGEATGHMRYSQLWYAFQKVIKFCEDRDLELNKDVLFKYLTNTPNFNAQVFLERLHWTLTRAANQLDNDFAMQSILDNIDQIDWTHSGFYYAARYQNYPFWHNDLGLSQLKTTDAGSAPGYTVIWDQGRKLSDPLTHAKRYVNQRAQFSISKYEQFCEALNQCFDSDTVDAGLIRLFTACFTVGSDNIRALNIEQAKSTLEELGQTNSKWQQWLNDAILLDDEIVAHTIKLRFQDMPVFLELLSQSPIQSSIDMYLRTPIDFINACGRAFLCFEGNNAEENVKLLFQYAAQIQDPNATLLTAYPWLITEQQASANWKDPLAVAYDLSSDALIRAELETLLRQLQSINFSNTAFNRLPNTAALTRALLEIAKEPNATRAASKRRAIISDWVNQGIDIVDQESAYRHLTGHELNENQIYLTMKFKPGFKNQNLQLCQTLFKKYIVVEASLDVENQIEKFQRLLIQLDNKTHYNEVGQILGLLIEKAKSGNQTRRYPLTQLTSWINALLEIDTYNNGHYPTNVLREILNDAVSKPNSSLLNRDLLKLREQADQTLQGLIKKITQTPISAQYKHAVSKIAIKYQHTPDLVQRVIDCFVKLEQHKAAPAVLSKFVQVLENICSSVPKIDNLECSRLIKDFTVQITDLEHWLPGQQQRFKTIWEHSQIKLMSIYNDDKVSYFHWHTIPSCVIPKLAKSRMVLVLATQNWDADQKLFSTVAEKLQKLPDDELSRLVEYMDQEPVPSIPVLNKLLDLPVCQTTDGLIHQFETIEQNLNSDGTTKRHYSTTEADKNSLERVLSGIKEKGRGYIGEERCQQLLNLLDYLNAYSQATRLASLPMPQLQAKLDKALSELKEPGIDAQSKRFASARVLACMREILLRKSGKWANHTQMLDLIYAALNNDASLIHQVKTGEGKSIITIMRAAYLALNGYVVDIFSAKESLSRRDHEEFAPMLDALGIQNSYITANSAAGHYKTGSRNGKGAINNLTAGNSALFHSTHIWKGITALDLNPEKRVAFLDEADHVLNEKTQFNYSDNNDSDRIYNLDEWVYRLTYDYYQKNKSKFITNDSGALIVRRNTELKELCKLLQDSLKCSPKQSQFFNKYMVPALSENPDAMKQRDEQLKQLLTAAHIASGLQEGADFCIMPETKTVTGGLVINTRFAKVMIDNQIRHGSTYSDLVHQFLHIRLNNEASEKGEMPDFFVDPNTQIALSQNASYLLKQYYHKIEGCTGTAGDAQDLAAYLSVYDIKNVIKLPTHEPRRVTFKPTQYCKTESDYILSLADIVMANKKIPTLITCEDDIAVKRISAQLKMILAYKEKEYDFSKYIEDTNDSGKAEADVVPLAGRAGSVVISSRMGRGTDIKPEVPEGLAVVRAYASTPRIVKQEGGRGGRNGAFGTCQEIINYAEVEREYNKFDKTANKRLAEILSEQTQHLDNKIKKHKKNGSDKFKWLDKDENPDAYNMYLKTRAVQQLKHEEKQRHEQYLRRKELVMAVLSGKNMELLHGDIKTTRKAYPNLKDAWLECRKQIEAAWNGRLAGKQYEDDLVYEQFFNQANKYWQTLCSKYPALDKNLLTQLSDYSKYIPSAVSATPAPQEQAEPATDQPTPETSVLPNAIKAYQTWIAGAQKHYFSDLHQLADKQLLAIYGKPFETFAVGATQKRKTYFSDSLAGDYNYRTKLVSLELFFNSLLNASRSSTAGAQKLFDTLTEISSHPGAGIYNIPLENVADLISFLTSKNEDSDYDNYLVCLKHFMKQPWLLEKTPTARTPDDYDKTGLLASFVMKTVTTGFVKDDTLTFISNLSEVIYHHYWDKVSLNSLKKLETIFASNPKFTQILASHTNRADLGEIIKLLLENCPQPEKIAHFMDYVSKNIEDELLPSVLIPLFQIHFGDRSHSFTEKYIPEKPTLSAHLDKKQQRDLWHFFRQRQPVDKKSHDELMLILNGQENNEDFNDKLFKPLINLPPFISVEYMLHYSRFKMGKYDALASEACLKEIKQAGDCFTRAMRQHGITNYESWQTRFNKLSPAENQRFFGDAIRHEAINSKTLNGLAKAFIAKRLTQETLATAFITADKIHNISNQATREFCMKQFLTDYVGKPDGAHTQQVLAFKEWLEQVEKSGLLLDQGGLQCLYRQRHNLNNVKTTLKVIQNLQAYQNEIAIDLDDYYVSPNFEQTNRTYLAFFALIKEAEKAGFSLNYLKSLKKACFTSRSIRSVEQLNKVLEIARLAQEDLVKHRQYGKYFSQLNQGQAARKEIMQFLHHGYLNLDAGFQTRCYHSFEQMAAAAVGIKNFQVSDCGGLQKQLQQTMRLVKEIQQIAAHPFGRTPETPFKYVTQEERKQISDKHNAFFNQQRKSYADMWFTNSARKLAAANLFNTIESESTRMKRNVSNIATYYNTQINTILDTQKEIMDQDSLEKNTKGYSRLFNICTHMFTVIAADYMANSNISYADKADLKNRISEQLVNTVRRLGTKLPESYIGKWNVIRANANNITEVLGALDRKKIPTSLKYIVDNIDGLSALLEQPDNAAAQFTM</sequence>
<dbReference type="InterPro" id="IPR014018">
    <property type="entry name" value="SecA_motor_DEAD"/>
</dbReference>
<dbReference type="Proteomes" id="UP001595758">
    <property type="component" value="Unassembled WGS sequence"/>
</dbReference>
<keyword evidence="6" id="KW-1185">Reference proteome</keyword>
<keyword evidence="1" id="KW-0472">Membrane</keyword>
<dbReference type="InterPro" id="IPR000185">
    <property type="entry name" value="SecA"/>
</dbReference>
<evidence type="ECO:0000256" key="1">
    <source>
        <dbReference type="ARBA" id="ARBA00022475"/>
    </source>
</evidence>
<dbReference type="PANTHER" id="PTHR30612:SF0">
    <property type="entry name" value="CHLOROPLAST PROTEIN-TRANSPORTING ATPASE"/>
    <property type="match status" value="1"/>
</dbReference>
<gene>
    <name evidence="5" type="ORF">ACFORL_12390</name>
</gene>
<accession>A0ABV8CHW7</accession>